<dbReference type="EMBL" id="NHYE01005513">
    <property type="protein sequence ID" value="PPQ71173.1"/>
    <property type="molecule type" value="Genomic_DNA"/>
</dbReference>
<organism evidence="2 3">
    <name type="scientific">Gymnopilus dilepis</name>
    <dbReference type="NCBI Taxonomy" id="231916"/>
    <lineage>
        <taxon>Eukaryota</taxon>
        <taxon>Fungi</taxon>
        <taxon>Dikarya</taxon>
        <taxon>Basidiomycota</taxon>
        <taxon>Agaricomycotina</taxon>
        <taxon>Agaricomycetes</taxon>
        <taxon>Agaricomycetidae</taxon>
        <taxon>Agaricales</taxon>
        <taxon>Agaricineae</taxon>
        <taxon>Hymenogastraceae</taxon>
        <taxon>Gymnopilus</taxon>
    </lineage>
</organism>
<evidence type="ECO:0000313" key="3">
    <source>
        <dbReference type="Proteomes" id="UP000284706"/>
    </source>
</evidence>
<keyword evidence="3" id="KW-1185">Reference proteome</keyword>
<protein>
    <submittedName>
        <fullName evidence="2">Uncharacterized protein</fullName>
    </submittedName>
</protein>
<sequence>MEMPIINPMKMPNLNSHSAHLRDCRIRTCWIAAENALQHIRQNINHIDKVLARWQLSDSDYAVCAGFDESAIRGSLDLQREDIHVFIFSERFRRPPKKLLDQLGKIFCPFDSILFMNSTAYRIPDFRNGKIMWSLDDFFCLPASMFVETVTNFSVEPAAASCVNTEPNESGGIQRQKSGKPHGAEGATGTVAKCKKEVENDAQGDGTVEGPCLRSNLPLEGASDAGQSVPINFHVISNIHGQDSEASFQTITTEGTLSFEVDQTHHRFAKCRVKFGALSFHGEATPNEICYCQSHLRVGMDSHVWSGLARDCSPIQFSAKAPGYESLYGSPPWAATEAASRASSSSNFASQSSTTTENKHNVSGIGIYNNGSIVWWEFGLDRLYLSDDSRLRLPQYFLPQATFELRWYKDMLPPGGVEVQIMSFWSLPNDWTQERIKSLRSHADGHSSGISTTYICNFTHMAETVLDSHCATLPGCTTRTYWISAENALQHAKRNIARVEKLLSRWRLRRGYDYAICAGFDEYLIRTGVGHREQVHVFILAENFGRPPKKMLVELGKIFSPFSSVLVVESKTYSMPVSNEVDTGTSAVFPPHAPPSGTYQQSNESSGVQFSRGQEKVSSESGNGSKLNSCADPLIEESGKAENVVPLQLTVVSDICSQDRKTFFQTLTSRYALSFEIDRCQRDFVGCRVKFNTLASTAEPTSTIDGTGYQQSHLKVLIDSHIKPAWADKYRPIQKPILRPLNSFVNDSTATVEETDNASDFSTYNEANAVRWEFQIGDLPSRRPGVELSREHLPEVAFELRGYSPDETPPGEVEIGIESCWTLGRRGIRGRNKLSFGGSVSS</sequence>
<feature type="region of interest" description="Disordered" evidence="1">
    <location>
        <begin position="584"/>
        <end position="625"/>
    </location>
</feature>
<comment type="caution">
    <text evidence="2">The sequence shown here is derived from an EMBL/GenBank/DDBJ whole genome shotgun (WGS) entry which is preliminary data.</text>
</comment>
<name>A0A409VY68_9AGAR</name>
<reference evidence="2 3" key="1">
    <citation type="journal article" date="2018" name="Evol. Lett.">
        <title>Horizontal gene cluster transfer increased hallucinogenic mushroom diversity.</title>
        <authorList>
            <person name="Reynolds H.T."/>
            <person name="Vijayakumar V."/>
            <person name="Gluck-Thaler E."/>
            <person name="Korotkin H.B."/>
            <person name="Matheny P.B."/>
            <person name="Slot J.C."/>
        </authorList>
    </citation>
    <scope>NUCLEOTIDE SEQUENCE [LARGE SCALE GENOMIC DNA]</scope>
    <source>
        <strain evidence="2 3">SRW20</strain>
    </source>
</reference>
<feature type="compositionally biased region" description="Polar residues" evidence="1">
    <location>
        <begin position="165"/>
        <end position="176"/>
    </location>
</feature>
<proteinExistence type="predicted"/>
<gene>
    <name evidence="2" type="ORF">CVT26_011034</name>
</gene>
<accession>A0A409VY68</accession>
<feature type="region of interest" description="Disordered" evidence="1">
    <location>
        <begin position="165"/>
        <end position="188"/>
    </location>
</feature>
<dbReference type="InParanoid" id="A0A409VY68"/>
<evidence type="ECO:0000256" key="1">
    <source>
        <dbReference type="SAM" id="MobiDB-lite"/>
    </source>
</evidence>
<feature type="compositionally biased region" description="Polar residues" evidence="1">
    <location>
        <begin position="597"/>
        <end position="612"/>
    </location>
</feature>
<dbReference type="AlphaFoldDB" id="A0A409VY68"/>
<dbReference type="OrthoDB" id="3067933at2759"/>
<dbReference type="Proteomes" id="UP000284706">
    <property type="component" value="Unassembled WGS sequence"/>
</dbReference>
<evidence type="ECO:0000313" key="2">
    <source>
        <dbReference type="EMBL" id="PPQ71173.1"/>
    </source>
</evidence>